<dbReference type="OMA" id="GVWAMID"/>
<dbReference type="Pfam" id="PF00719">
    <property type="entry name" value="Pyrophosphatase"/>
    <property type="match status" value="1"/>
</dbReference>
<accession>L2GYI1</accession>
<dbReference type="SUPFAM" id="SSF50324">
    <property type="entry name" value="Inorganic pyrophosphatase"/>
    <property type="match status" value="1"/>
</dbReference>
<dbReference type="EC" id="3.6.1.1" evidence="3"/>
<dbReference type="AlphaFoldDB" id="L2GYI1"/>
<dbReference type="InterPro" id="IPR036649">
    <property type="entry name" value="Pyrophosphatase_sf"/>
</dbReference>
<proteinExistence type="inferred from homology"/>
<evidence type="ECO:0000256" key="4">
    <source>
        <dbReference type="ARBA" id="ARBA00022723"/>
    </source>
</evidence>
<gene>
    <name evidence="8" type="ORF">VCUG_00398</name>
</gene>
<evidence type="ECO:0000256" key="1">
    <source>
        <dbReference type="ARBA" id="ARBA00001946"/>
    </source>
</evidence>
<keyword evidence="5" id="KW-0378">Hydrolase</keyword>
<dbReference type="InParanoid" id="L2GYI1"/>
<evidence type="ECO:0000256" key="2">
    <source>
        <dbReference type="ARBA" id="ARBA00006220"/>
    </source>
</evidence>
<dbReference type="VEuPathDB" id="MicrosporidiaDB:VCUG_00398"/>
<dbReference type="EMBL" id="GL877407">
    <property type="protein sequence ID" value="ELA48160.1"/>
    <property type="molecule type" value="Genomic_DNA"/>
</dbReference>
<evidence type="ECO:0000256" key="7">
    <source>
        <dbReference type="SAM" id="MobiDB-lite"/>
    </source>
</evidence>
<dbReference type="STRING" id="948595.L2GYI1"/>
<comment type="cofactor">
    <cofactor evidence="1">
        <name>Mg(2+)</name>
        <dbReference type="ChEBI" id="CHEBI:18420"/>
    </cofactor>
</comment>
<dbReference type="CDD" id="cd00412">
    <property type="entry name" value="pyrophosphatase"/>
    <property type="match status" value="1"/>
</dbReference>
<sequence>MSVYGRKAVGSKYSAQYQVYITLDGKVVSPFHDIPVYADQDHINVVNEIPRFENAKFEINKERKMNPIIQDLKKGKPRFVANIFPCKGYPWNYGAIPQTWEDPGVKDTSTNSFGDDDPLDVIEIGNVKKEIGEVYVARIIGCLGLIDSGECDWKIIVIDVRDENAKHINDVNDLKIKFPGLQNVTYNWFMNYKLADNKPKNSFLDYGELKNKEFAKNIIKECHESWKKMMKTESETSISRANAFQKEHRDTEDVTINGTEGSDEAVPDHLNGYFYVKDD</sequence>
<feature type="region of interest" description="Disordered" evidence="7">
    <location>
        <begin position="237"/>
        <end position="263"/>
    </location>
</feature>
<protein>
    <recommendedName>
        <fullName evidence="3">inorganic diphosphatase</fullName>
        <ecNumber evidence="3">3.6.1.1</ecNumber>
    </recommendedName>
</protein>
<name>L2GYI1_VAVCU</name>
<dbReference type="PROSITE" id="PS00387">
    <property type="entry name" value="PPASE"/>
    <property type="match status" value="1"/>
</dbReference>
<comment type="similarity">
    <text evidence="2">Belongs to the PPase family.</text>
</comment>
<dbReference type="GO" id="GO:0000287">
    <property type="term" value="F:magnesium ion binding"/>
    <property type="evidence" value="ECO:0007669"/>
    <property type="project" value="InterPro"/>
</dbReference>
<dbReference type="RefSeq" id="XP_008073416.1">
    <property type="nucleotide sequence ID" value="XM_008075225.1"/>
</dbReference>
<dbReference type="FunCoup" id="L2GYI1">
    <property type="interactions" value="149"/>
</dbReference>
<evidence type="ECO:0000313" key="9">
    <source>
        <dbReference type="Proteomes" id="UP000011081"/>
    </source>
</evidence>
<dbReference type="GO" id="GO:0005739">
    <property type="term" value="C:mitochondrion"/>
    <property type="evidence" value="ECO:0007669"/>
    <property type="project" value="EnsemblFungi"/>
</dbReference>
<dbReference type="GO" id="GO:0006796">
    <property type="term" value="P:phosphate-containing compound metabolic process"/>
    <property type="evidence" value="ECO:0007669"/>
    <property type="project" value="InterPro"/>
</dbReference>
<evidence type="ECO:0000256" key="6">
    <source>
        <dbReference type="ARBA" id="ARBA00022842"/>
    </source>
</evidence>
<dbReference type="GO" id="GO:0009060">
    <property type="term" value="P:aerobic respiration"/>
    <property type="evidence" value="ECO:0007669"/>
    <property type="project" value="EnsemblFungi"/>
</dbReference>
<dbReference type="PANTHER" id="PTHR10286">
    <property type="entry name" value="INORGANIC PYROPHOSPHATASE"/>
    <property type="match status" value="1"/>
</dbReference>
<dbReference type="InterPro" id="IPR008162">
    <property type="entry name" value="Pyrophosphatase"/>
</dbReference>
<reference evidence="9" key="1">
    <citation type="submission" date="2011-03" db="EMBL/GenBank/DDBJ databases">
        <title>The genome sequence of Vavraia culicis strain floridensis.</title>
        <authorList>
            <consortium name="The Broad Institute Genome Sequencing Platform"/>
            <person name="Cuomo C."/>
            <person name="Becnel J."/>
            <person name="Sanscrainte N."/>
            <person name="Young S.K."/>
            <person name="Zeng Q."/>
            <person name="Gargeya S."/>
            <person name="Fitzgerald M."/>
            <person name="Haas B."/>
            <person name="Abouelleil A."/>
            <person name="Alvarado L."/>
            <person name="Arachchi H.M."/>
            <person name="Berlin A."/>
            <person name="Chapman S.B."/>
            <person name="Gearin G."/>
            <person name="Goldberg J."/>
            <person name="Griggs A."/>
            <person name="Gujja S."/>
            <person name="Hansen M."/>
            <person name="Heiman D."/>
            <person name="Howarth C."/>
            <person name="Larimer J."/>
            <person name="Lui A."/>
            <person name="MacDonald P.J.P."/>
            <person name="McCowen C."/>
            <person name="Montmayeur A."/>
            <person name="Murphy C."/>
            <person name="Neiman D."/>
            <person name="Pearson M."/>
            <person name="Priest M."/>
            <person name="Roberts A."/>
            <person name="Saif S."/>
            <person name="Shea T."/>
            <person name="Sisk P."/>
            <person name="Stolte C."/>
            <person name="Sykes S."/>
            <person name="Wortman J."/>
            <person name="Nusbaum C."/>
            <person name="Birren B."/>
        </authorList>
    </citation>
    <scope>NUCLEOTIDE SEQUENCE [LARGE SCALE GENOMIC DNA]</scope>
    <source>
        <strain evidence="9">floridensis</strain>
    </source>
</reference>
<evidence type="ECO:0000256" key="5">
    <source>
        <dbReference type="ARBA" id="ARBA00022801"/>
    </source>
</evidence>
<keyword evidence="6" id="KW-0460">Magnesium</keyword>
<dbReference type="GO" id="GO:0004427">
    <property type="term" value="F:inorganic diphosphate phosphatase activity"/>
    <property type="evidence" value="ECO:0007669"/>
    <property type="project" value="UniProtKB-EC"/>
</dbReference>
<dbReference type="Gene3D" id="3.90.80.10">
    <property type="entry name" value="Inorganic pyrophosphatase"/>
    <property type="match status" value="1"/>
</dbReference>
<dbReference type="OrthoDB" id="1608002at2759"/>
<organism evidence="8 9">
    <name type="scientific">Vavraia culicis (isolate floridensis)</name>
    <name type="common">Microsporidian parasite</name>
    <dbReference type="NCBI Taxonomy" id="948595"/>
    <lineage>
        <taxon>Eukaryota</taxon>
        <taxon>Fungi</taxon>
        <taxon>Fungi incertae sedis</taxon>
        <taxon>Microsporidia</taxon>
        <taxon>Pleistophoridae</taxon>
        <taxon>Vavraia</taxon>
    </lineage>
</organism>
<evidence type="ECO:0000256" key="3">
    <source>
        <dbReference type="ARBA" id="ARBA00012146"/>
    </source>
</evidence>
<dbReference type="Proteomes" id="UP000011081">
    <property type="component" value="Unassembled WGS sequence"/>
</dbReference>
<dbReference type="HOGENOM" id="CLU_040684_0_1_1"/>
<keyword evidence="9" id="KW-1185">Reference proteome</keyword>
<keyword evidence="4" id="KW-0479">Metal-binding</keyword>
<dbReference type="GeneID" id="19878285"/>
<evidence type="ECO:0000313" key="8">
    <source>
        <dbReference type="EMBL" id="ELA48160.1"/>
    </source>
</evidence>